<feature type="region of interest" description="Disordered" evidence="1">
    <location>
        <begin position="323"/>
        <end position="364"/>
    </location>
</feature>
<evidence type="ECO:0000313" key="2">
    <source>
        <dbReference type="EMBL" id="OPC82614.1"/>
    </source>
</evidence>
<evidence type="ECO:0000256" key="1">
    <source>
        <dbReference type="SAM" id="MobiDB-lite"/>
    </source>
</evidence>
<feature type="compositionally biased region" description="Basic and acidic residues" evidence="1">
    <location>
        <begin position="16"/>
        <end position="25"/>
    </location>
</feature>
<dbReference type="PANTHER" id="PTHR35788">
    <property type="entry name" value="EXPORTED PROTEIN-RELATED"/>
    <property type="match status" value="1"/>
</dbReference>
<evidence type="ECO:0008006" key="4">
    <source>
        <dbReference type="Google" id="ProtNLM"/>
    </source>
</evidence>
<sequence>MSNDQPPTPDDPGAQPRRDDHDGDPHPFFGRGRPSSAAPAARERSAAPASSPHPSPDPFGDDDEFASWFDDEPPRPAPVAGPPGGSSWPSADDDVPPVAQPTRQPAAPPPGPGGLPQRVPGASGARSLTTEGTGAPGPVPFADAPATPYVPGQPGPAPAHEQQRPLPPHTAYGVAGEHGAGASGPGPDAAGRGVPGGAEPVVHPIAPGASDAAGSAPEGGALPNRVGRRRLIAGFGTPEAGPVPTPPAGPGTDAESPADAGDSGDQTMTTRVSIKIPGSRPIPPVVLRGQAPLPSQEAPRWTLDGDSDGPYEYRTMQEQDAADHGFPQYGTTDAHAAESAAEHPAGAEERTDEARPAPAPPRRRRPKALIACAAGIAVLGGVYGASLAYAGGGVPRGTSVLGVNIGGQSRDEAVRTLEQELGDRTTKPILLDLGGKELRLEPAASGLLLDARATVSEASKGGMNPLTSVPAMFGKTRETQPRTVVDPVKLGAALEALAAEAGGAQVDGGITFASGQATAVPPAKGKVLDTPAAIKLVEAAFLHGGGPVALPTKAADPKVTQAEVDRAMREFAVPAMSGPVTLTAGTKSFKLNPAALAKYLTMVPDAAGKLQPRIDANGLQEELGQTFSSVGEKPKNATFKVEGKLAAGAKVTVVPSVSGKGVSGATAADAVLSVLTKSGAARTAKVNLGPVEPALTTEAANKLGITEVMSTYTTNYPYAAYRLTNIHRAADLITGSVIKPGDTWSLNKTVGERTAENGFAKGTIINNGRFQTDFGGGVSQVATTTFNAVFFAGLKDVMHRPHSFWIDRYPAGREATVAWPSLDLKFQNDSGKNVYLESTYTDSTVTVTLFGTRKYDDIKAEPGSKYDVIKPKSVVDKSAGCVEQAASDGFKIDVTRVFIQGGKETAREKFHTKYDPADKITCDKTGGAGEGEGQGRTADSPPPGAPPVRRSDD</sequence>
<dbReference type="AlphaFoldDB" id="A0A1T3P0U9"/>
<dbReference type="STRING" id="159449.B4N89_18195"/>
<dbReference type="RefSeq" id="WP_078976881.1">
    <property type="nucleotide sequence ID" value="NZ_MWQN01000001.1"/>
</dbReference>
<dbReference type="Pfam" id="PF04294">
    <property type="entry name" value="VanW"/>
    <property type="match status" value="1"/>
</dbReference>
<comment type="caution">
    <text evidence="2">The sequence shown here is derived from an EMBL/GenBank/DDBJ whole genome shotgun (WGS) entry which is preliminary data.</text>
</comment>
<accession>A0A1T3P0U9</accession>
<reference evidence="2 3" key="1">
    <citation type="submission" date="2017-03" db="EMBL/GenBank/DDBJ databases">
        <title>Draft genome sequence of Streptomyces scabrisporus NF3, endophyte isolated from Amphipterygium adstringens.</title>
        <authorList>
            <person name="Vazquez M."/>
            <person name="Ceapa C.D."/>
            <person name="Rodriguez Luna D."/>
            <person name="Sanchez Esquivel S."/>
        </authorList>
    </citation>
    <scope>NUCLEOTIDE SEQUENCE [LARGE SCALE GENOMIC DNA]</scope>
    <source>
        <strain evidence="2 3">NF3</strain>
    </source>
</reference>
<dbReference type="Proteomes" id="UP000190037">
    <property type="component" value="Unassembled WGS sequence"/>
</dbReference>
<feature type="compositionally biased region" description="Pro residues" evidence="1">
    <location>
        <begin position="1"/>
        <end position="10"/>
    </location>
</feature>
<feature type="region of interest" description="Disordered" evidence="1">
    <location>
        <begin position="909"/>
        <end position="953"/>
    </location>
</feature>
<feature type="compositionally biased region" description="Basic and acidic residues" evidence="1">
    <location>
        <begin position="345"/>
        <end position="355"/>
    </location>
</feature>
<feature type="compositionally biased region" description="Basic and acidic residues" evidence="1">
    <location>
        <begin position="909"/>
        <end position="922"/>
    </location>
</feature>
<name>A0A1T3P0U9_9ACTN</name>
<feature type="compositionally biased region" description="Low complexity" evidence="1">
    <location>
        <begin position="85"/>
        <end position="105"/>
    </location>
</feature>
<protein>
    <recommendedName>
        <fullName evidence="4">Peptidoglycan binding domain-containing protein</fullName>
    </recommendedName>
</protein>
<dbReference type="EMBL" id="MWQN01000001">
    <property type="protein sequence ID" value="OPC82614.1"/>
    <property type="molecule type" value="Genomic_DNA"/>
</dbReference>
<evidence type="ECO:0000313" key="3">
    <source>
        <dbReference type="Proteomes" id="UP000190037"/>
    </source>
</evidence>
<dbReference type="InterPro" id="IPR052913">
    <property type="entry name" value="Glycopeptide_resist_protein"/>
</dbReference>
<organism evidence="2 3">
    <name type="scientific">Embleya scabrispora</name>
    <dbReference type="NCBI Taxonomy" id="159449"/>
    <lineage>
        <taxon>Bacteria</taxon>
        <taxon>Bacillati</taxon>
        <taxon>Actinomycetota</taxon>
        <taxon>Actinomycetes</taxon>
        <taxon>Kitasatosporales</taxon>
        <taxon>Streptomycetaceae</taxon>
        <taxon>Embleya</taxon>
    </lineage>
</organism>
<gene>
    <name evidence="2" type="ORF">B4N89_18195</name>
</gene>
<feature type="region of interest" description="Disordered" evidence="1">
    <location>
        <begin position="1"/>
        <end position="309"/>
    </location>
</feature>
<proteinExistence type="predicted"/>
<keyword evidence="3" id="KW-1185">Reference proteome</keyword>
<feature type="compositionally biased region" description="Low complexity" evidence="1">
    <location>
        <begin position="26"/>
        <end position="50"/>
    </location>
</feature>
<dbReference type="PANTHER" id="PTHR35788:SF1">
    <property type="entry name" value="EXPORTED PROTEIN"/>
    <property type="match status" value="1"/>
</dbReference>
<feature type="compositionally biased region" description="Low complexity" evidence="1">
    <location>
        <begin position="206"/>
        <end position="221"/>
    </location>
</feature>
<dbReference type="InterPro" id="IPR007391">
    <property type="entry name" value="Vancomycin_resist_VanW"/>
</dbReference>
<feature type="compositionally biased region" description="Acidic residues" evidence="1">
    <location>
        <begin position="59"/>
        <end position="71"/>
    </location>
</feature>
<dbReference type="OrthoDB" id="9813301at2"/>